<dbReference type="AlphaFoldDB" id="A0A074W088"/>
<dbReference type="GO" id="GO:0016020">
    <property type="term" value="C:membrane"/>
    <property type="evidence" value="ECO:0007669"/>
    <property type="project" value="UniProtKB-SubCell"/>
</dbReference>
<comment type="subcellular location">
    <subcellularLocation>
        <location evidence="1">Membrane</location>
        <topology evidence="1">Multi-pass membrane protein</topology>
    </subcellularLocation>
</comment>
<dbReference type="PANTHER" id="PTHR31465">
    <property type="entry name" value="PROTEIN RTA1-RELATED"/>
    <property type="match status" value="1"/>
</dbReference>
<evidence type="ECO:0000256" key="4">
    <source>
        <dbReference type="ARBA" id="ARBA00023136"/>
    </source>
</evidence>
<evidence type="ECO:0000313" key="6">
    <source>
        <dbReference type="EMBL" id="KEQ66188.1"/>
    </source>
</evidence>
<dbReference type="GeneID" id="63919111"/>
<name>A0A074W088_AURM1</name>
<dbReference type="Pfam" id="PF04479">
    <property type="entry name" value="RTA1"/>
    <property type="match status" value="1"/>
</dbReference>
<keyword evidence="4 5" id="KW-0472">Membrane</keyword>
<feature type="transmembrane region" description="Helical" evidence="5">
    <location>
        <begin position="59"/>
        <end position="80"/>
    </location>
</feature>
<protein>
    <recommendedName>
        <fullName evidence="8">RTA1 domain protein</fullName>
    </recommendedName>
</protein>
<dbReference type="STRING" id="1043003.A0A074W088"/>
<dbReference type="EMBL" id="KL584825">
    <property type="protein sequence ID" value="KEQ66188.1"/>
    <property type="molecule type" value="Genomic_DNA"/>
</dbReference>
<evidence type="ECO:0008006" key="8">
    <source>
        <dbReference type="Google" id="ProtNLM"/>
    </source>
</evidence>
<dbReference type="RefSeq" id="XP_040883211.1">
    <property type="nucleotide sequence ID" value="XM_041025738.1"/>
</dbReference>
<reference evidence="6 7" key="1">
    <citation type="journal article" date="2014" name="BMC Genomics">
        <title>Genome sequencing of four Aureobasidium pullulans varieties: biotechnological potential, stress tolerance, and description of new species.</title>
        <authorList>
            <person name="Gostin Ar C."/>
            <person name="Ohm R.A."/>
            <person name="Kogej T."/>
            <person name="Sonjak S."/>
            <person name="Turk M."/>
            <person name="Zajc J."/>
            <person name="Zalar P."/>
            <person name="Grube M."/>
            <person name="Sun H."/>
            <person name="Han J."/>
            <person name="Sharma A."/>
            <person name="Chiniquy J."/>
            <person name="Ngan C.Y."/>
            <person name="Lipzen A."/>
            <person name="Barry K."/>
            <person name="Grigoriev I.V."/>
            <person name="Gunde-Cimerman N."/>
        </authorList>
    </citation>
    <scope>NUCLEOTIDE SEQUENCE [LARGE SCALE GENOMIC DNA]</scope>
    <source>
        <strain evidence="6 7">CBS 110374</strain>
    </source>
</reference>
<evidence type="ECO:0000256" key="1">
    <source>
        <dbReference type="ARBA" id="ARBA00004141"/>
    </source>
</evidence>
<accession>A0A074W088</accession>
<dbReference type="Proteomes" id="UP000030672">
    <property type="component" value="Unassembled WGS sequence"/>
</dbReference>
<organism evidence="6 7">
    <name type="scientific">Aureobasidium melanogenum (strain CBS 110374)</name>
    <name type="common">Aureobasidium pullulans var. melanogenum</name>
    <dbReference type="NCBI Taxonomy" id="1043003"/>
    <lineage>
        <taxon>Eukaryota</taxon>
        <taxon>Fungi</taxon>
        <taxon>Dikarya</taxon>
        <taxon>Ascomycota</taxon>
        <taxon>Pezizomycotina</taxon>
        <taxon>Dothideomycetes</taxon>
        <taxon>Dothideomycetidae</taxon>
        <taxon>Dothideales</taxon>
        <taxon>Saccotheciaceae</taxon>
        <taxon>Aureobasidium</taxon>
    </lineage>
</organism>
<proteinExistence type="predicted"/>
<feature type="transmembrane region" description="Helical" evidence="5">
    <location>
        <begin position="130"/>
        <end position="150"/>
    </location>
</feature>
<dbReference type="HOGENOM" id="CLU_033465_0_1_1"/>
<sequence length="322" mass="36248">MCRARRAFGHTNHKNLGALQSTFLYSLYVYAPNKVAPAIFAVLFGISAAGHIWQCIHYIAWRMIGLQPLCAVFYTVGYALREYGAFNYLYSPSNLYCHPLLELANYHVLGRVLYCVPYCAPFPPHRIMSLFGALVIVVEALNGLGVAFTSNPSSPPSTQKLGGQLTKASTAFQLAVITVCFLLASLFYRKCVNSNIHSRNVKTPLAVLCLSMFLILVRCIYRFIEHVGNVRLAIEDLRSMKRLTPLLRYERNFWHPGRYLPRRHNVCLSPEGSEVTVHEGMDGRPLLVRAGSVLTFGILFRQKMTARQQSFALDSSNNHDAR</sequence>
<feature type="transmembrane region" description="Helical" evidence="5">
    <location>
        <begin position="170"/>
        <end position="189"/>
    </location>
</feature>
<dbReference type="PANTHER" id="PTHR31465:SF34">
    <property type="entry name" value="DOMAIN PROTEIN, PUTATIVE (AFU_ORTHOLOGUE AFUA_3G00480)-RELATED"/>
    <property type="match status" value="1"/>
</dbReference>
<evidence type="ECO:0000256" key="2">
    <source>
        <dbReference type="ARBA" id="ARBA00022692"/>
    </source>
</evidence>
<dbReference type="InterPro" id="IPR007568">
    <property type="entry name" value="RTA1"/>
</dbReference>
<keyword evidence="2 5" id="KW-0812">Transmembrane</keyword>
<gene>
    <name evidence="6" type="ORF">M437DRAFT_71810</name>
</gene>
<keyword evidence="7" id="KW-1185">Reference proteome</keyword>
<feature type="transmembrane region" description="Helical" evidence="5">
    <location>
        <begin position="201"/>
        <end position="224"/>
    </location>
</feature>
<evidence type="ECO:0000256" key="3">
    <source>
        <dbReference type="ARBA" id="ARBA00022989"/>
    </source>
</evidence>
<evidence type="ECO:0000256" key="5">
    <source>
        <dbReference type="SAM" id="Phobius"/>
    </source>
</evidence>
<evidence type="ECO:0000313" key="7">
    <source>
        <dbReference type="Proteomes" id="UP000030672"/>
    </source>
</evidence>
<keyword evidence="3 5" id="KW-1133">Transmembrane helix</keyword>